<dbReference type="Proteomes" id="UP000269721">
    <property type="component" value="Unassembled WGS sequence"/>
</dbReference>
<evidence type="ECO:0000313" key="2">
    <source>
        <dbReference type="Proteomes" id="UP000269721"/>
    </source>
</evidence>
<reference evidence="2" key="1">
    <citation type="journal article" date="2018" name="Nat. Microbiol.">
        <title>Leveraging single-cell genomics to expand the fungal tree of life.</title>
        <authorList>
            <person name="Ahrendt S.R."/>
            <person name="Quandt C.A."/>
            <person name="Ciobanu D."/>
            <person name="Clum A."/>
            <person name="Salamov A."/>
            <person name="Andreopoulos B."/>
            <person name="Cheng J.F."/>
            <person name="Woyke T."/>
            <person name="Pelin A."/>
            <person name="Henrissat B."/>
            <person name="Reynolds N.K."/>
            <person name="Benny G.L."/>
            <person name="Smith M.E."/>
            <person name="James T.Y."/>
            <person name="Grigoriev I.V."/>
        </authorList>
    </citation>
    <scope>NUCLEOTIDE SEQUENCE [LARGE SCALE GENOMIC DNA]</scope>
</reference>
<keyword evidence="2" id="KW-1185">Reference proteome</keyword>
<protein>
    <submittedName>
        <fullName evidence="1">Uncharacterized protein</fullName>
    </submittedName>
</protein>
<name>A0A4P9W803_9FUNG</name>
<sequence>MAKLQEGLAKVIAWLACVQFSYHWNTHLPWTGPCTDPTLLYTGPVPMTPSPIRVLDLTMLVPAPTSDTPTSNGNTSAVTKKISKMFFNAAKDYNSARNITTFEEFTKCVDAIIAQGYLPPLGPNQVDYMSCKLTGTAVQALLSCRFLGSHRPS</sequence>
<accession>A0A4P9W803</accession>
<dbReference type="AlphaFoldDB" id="A0A4P9W803"/>
<gene>
    <name evidence="1" type="ORF">BDK51DRAFT_26556</name>
</gene>
<dbReference type="EMBL" id="KZ997822">
    <property type="protein sequence ID" value="RKO86910.1"/>
    <property type="molecule type" value="Genomic_DNA"/>
</dbReference>
<proteinExistence type="predicted"/>
<organism evidence="1 2">
    <name type="scientific">Blyttiomyces helicus</name>
    <dbReference type="NCBI Taxonomy" id="388810"/>
    <lineage>
        <taxon>Eukaryota</taxon>
        <taxon>Fungi</taxon>
        <taxon>Fungi incertae sedis</taxon>
        <taxon>Chytridiomycota</taxon>
        <taxon>Chytridiomycota incertae sedis</taxon>
        <taxon>Chytridiomycetes</taxon>
        <taxon>Chytridiomycetes incertae sedis</taxon>
        <taxon>Blyttiomyces</taxon>
    </lineage>
</organism>
<evidence type="ECO:0000313" key="1">
    <source>
        <dbReference type="EMBL" id="RKO86910.1"/>
    </source>
</evidence>